<dbReference type="EMBL" id="KV922042">
    <property type="protein sequence ID" value="ORE02590.1"/>
    <property type="molecule type" value="Genomic_DNA"/>
</dbReference>
<proteinExistence type="predicted"/>
<dbReference type="Proteomes" id="UP000242414">
    <property type="component" value="Unassembled WGS sequence"/>
</dbReference>
<organism evidence="1">
    <name type="scientific">Rhizopus microsporus var. microsporus</name>
    <dbReference type="NCBI Taxonomy" id="86635"/>
    <lineage>
        <taxon>Eukaryota</taxon>
        <taxon>Fungi</taxon>
        <taxon>Fungi incertae sedis</taxon>
        <taxon>Mucoromycota</taxon>
        <taxon>Mucoromycotina</taxon>
        <taxon>Mucoromycetes</taxon>
        <taxon>Mucorales</taxon>
        <taxon>Mucorineae</taxon>
        <taxon>Rhizopodaceae</taxon>
        <taxon>Rhizopus</taxon>
    </lineage>
</organism>
<evidence type="ECO:0000313" key="1">
    <source>
        <dbReference type="EMBL" id="ORE02590.1"/>
    </source>
</evidence>
<dbReference type="VEuPathDB" id="FungiDB:BCV72DRAFT_234509"/>
<dbReference type="AlphaFoldDB" id="A0A1X0QS52"/>
<sequence length="199" mass="23009">MWIDVTCTINEQLVPKQESKRPVCNPDERVESFAIKTSLPNVCNNRQLVQHIKNLADHTTKNLFVGSFFANFVFIKLLDDGQAIPIIEQSLFTNIFAVMTGNGKRAPNYLKEYFTLFCELTTVDRDSLKSINYSSILSIAANVWSKYQPDQCDSDTLYSKPRLFFKWFYFLLQEKTYPQESLPKHMCVVSSESFYSLVL</sequence>
<accession>A0A1X0QS52</accession>
<dbReference type="OrthoDB" id="2289852at2759"/>
<reference evidence="1" key="1">
    <citation type="journal article" date="2016" name="Proc. Natl. Acad. Sci. U.S.A.">
        <title>Lipid metabolic changes in an early divergent fungus govern the establishment of a mutualistic symbiosis with endobacteria.</title>
        <authorList>
            <person name="Lastovetsky O.A."/>
            <person name="Gaspar M.L."/>
            <person name="Mondo S.J."/>
            <person name="LaButti K.M."/>
            <person name="Sandor L."/>
            <person name="Grigoriev I.V."/>
            <person name="Henry S.A."/>
            <person name="Pawlowska T.E."/>
        </authorList>
    </citation>
    <scope>NUCLEOTIDE SEQUENCE [LARGE SCALE GENOMIC DNA]</scope>
    <source>
        <strain evidence="1">ATCC 52814</strain>
    </source>
</reference>
<protein>
    <submittedName>
        <fullName evidence="1">Uncharacterized protein</fullName>
    </submittedName>
</protein>
<name>A0A1X0QS52_RHIZD</name>
<gene>
    <name evidence="1" type="ORF">BCV72DRAFT_234509</name>
</gene>